<evidence type="ECO:0000313" key="2">
    <source>
        <dbReference type="EMBL" id="KAJ8313909.1"/>
    </source>
</evidence>
<name>A0ABQ9F978_TEGGR</name>
<keyword evidence="3" id="KW-1185">Reference proteome</keyword>
<sequence>MVEDVVLLHNFLQRRIGQVKESSLDGGAKYRELAELLLTQIILFNRRRSGEAQRIKVKDIGILDNQSKPNHEIMNCLSPLEQELCNSHERIEIQGKRGNKVPVMFTKEMMISMKYLISCRASANIESEYIFGKQDSSQPLREKVEEESDEEDSSEDEYVDSGNSNDSINDDKLTVTWESKRQSIGGRKMWSKEEQEAAKRQLSKYLKEKSLPGKKACEEAKRNENVLSSRTWIQIKNFIRNQNLKGNKYWSFIMNFNNDSKLKNYKHNHELNNIVLKLGKIKKKCYSSIYYIENSIIALNRLRFRAQSIVCMITSDFTCTLGTICISSRPKKESPFIKKSIKSCIVNSEKKIKCKKSSHVNLSIELVNVKFLSYMGKVLIDKERRWKLA</sequence>
<evidence type="ECO:0000313" key="3">
    <source>
        <dbReference type="Proteomes" id="UP001217089"/>
    </source>
</evidence>
<gene>
    <name evidence="2" type="ORF">KUTeg_008470</name>
</gene>
<dbReference type="PANTHER" id="PTHR33480">
    <property type="entry name" value="SET DOMAIN-CONTAINING PROTEIN-RELATED"/>
    <property type="match status" value="1"/>
</dbReference>
<evidence type="ECO:0000256" key="1">
    <source>
        <dbReference type="SAM" id="MobiDB-lite"/>
    </source>
</evidence>
<proteinExistence type="predicted"/>
<protein>
    <submittedName>
        <fullName evidence="2">Uncharacterized protein</fullName>
    </submittedName>
</protein>
<dbReference type="EMBL" id="JARBDR010000342">
    <property type="protein sequence ID" value="KAJ8313909.1"/>
    <property type="molecule type" value="Genomic_DNA"/>
</dbReference>
<reference evidence="2 3" key="1">
    <citation type="submission" date="2022-12" db="EMBL/GenBank/DDBJ databases">
        <title>Chromosome-level genome of Tegillarca granosa.</title>
        <authorList>
            <person name="Kim J."/>
        </authorList>
    </citation>
    <scope>NUCLEOTIDE SEQUENCE [LARGE SCALE GENOMIC DNA]</scope>
    <source>
        <strain evidence="2">Teg-2019</strain>
        <tissue evidence="2">Adductor muscle</tissue>
    </source>
</reference>
<dbReference type="Proteomes" id="UP001217089">
    <property type="component" value="Unassembled WGS sequence"/>
</dbReference>
<accession>A0ABQ9F978</accession>
<feature type="region of interest" description="Disordered" evidence="1">
    <location>
        <begin position="136"/>
        <end position="172"/>
    </location>
</feature>
<feature type="compositionally biased region" description="Acidic residues" evidence="1">
    <location>
        <begin position="145"/>
        <end position="159"/>
    </location>
</feature>
<organism evidence="2 3">
    <name type="scientific">Tegillarca granosa</name>
    <name type="common">Malaysian cockle</name>
    <name type="synonym">Anadara granosa</name>
    <dbReference type="NCBI Taxonomy" id="220873"/>
    <lineage>
        <taxon>Eukaryota</taxon>
        <taxon>Metazoa</taxon>
        <taxon>Spiralia</taxon>
        <taxon>Lophotrochozoa</taxon>
        <taxon>Mollusca</taxon>
        <taxon>Bivalvia</taxon>
        <taxon>Autobranchia</taxon>
        <taxon>Pteriomorphia</taxon>
        <taxon>Arcoida</taxon>
        <taxon>Arcoidea</taxon>
        <taxon>Arcidae</taxon>
        <taxon>Tegillarca</taxon>
    </lineage>
</organism>
<comment type="caution">
    <text evidence="2">The sequence shown here is derived from an EMBL/GenBank/DDBJ whole genome shotgun (WGS) entry which is preliminary data.</text>
</comment>
<dbReference type="PANTHER" id="PTHR33480:SF1">
    <property type="entry name" value="TYR RECOMBINASE DOMAIN-CONTAINING PROTEIN"/>
    <property type="match status" value="1"/>
</dbReference>